<name>A0A8T2TSJ8_CERRI</name>
<comment type="caution">
    <text evidence="1">The sequence shown here is derived from an EMBL/GenBank/DDBJ whole genome shotgun (WGS) entry which is preliminary data.</text>
</comment>
<proteinExistence type="predicted"/>
<evidence type="ECO:0000313" key="2">
    <source>
        <dbReference type="Proteomes" id="UP000825935"/>
    </source>
</evidence>
<dbReference type="EMBL" id="CM035416">
    <property type="protein sequence ID" value="KAH7425260.1"/>
    <property type="molecule type" value="Genomic_DNA"/>
</dbReference>
<gene>
    <name evidence="1" type="ORF">KP509_11G046900</name>
</gene>
<protein>
    <submittedName>
        <fullName evidence="1">Uncharacterized protein</fullName>
    </submittedName>
</protein>
<sequence>MEGGFGNEGDTFEYVLWDLSSGAFLKEEGYIWLKLLKIMRTVEVMEDVHEGQILLVIRRAARSS</sequence>
<dbReference type="AlphaFoldDB" id="A0A8T2TSJ8"/>
<dbReference type="Proteomes" id="UP000825935">
    <property type="component" value="Chromosome 11"/>
</dbReference>
<keyword evidence="2" id="KW-1185">Reference proteome</keyword>
<accession>A0A8T2TSJ8</accession>
<reference evidence="1" key="1">
    <citation type="submission" date="2021-08" db="EMBL/GenBank/DDBJ databases">
        <title>WGS assembly of Ceratopteris richardii.</title>
        <authorList>
            <person name="Marchant D.B."/>
            <person name="Chen G."/>
            <person name="Jenkins J."/>
            <person name="Shu S."/>
            <person name="Leebens-Mack J."/>
            <person name="Grimwood J."/>
            <person name="Schmutz J."/>
            <person name="Soltis P."/>
            <person name="Soltis D."/>
            <person name="Chen Z.-H."/>
        </authorList>
    </citation>
    <scope>NUCLEOTIDE SEQUENCE</scope>
    <source>
        <strain evidence="1">Whitten #5841</strain>
        <tissue evidence="1">Leaf</tissue>
    </source>
</reference>
<organism evidence="1 2">
    <name type="scientific">Ceratopteris richardii</name>
    <name type="common">Triangle waterfern</name>
    <dbReference type="NCBI Taxonomy" id="49495"/>
    <lineage>
        <taxon>Eukaryota</taxon>
        <taxon>Viridiplantae</taxon>
        <taxon>Streptophyta</taxon>
        <taxon>Embryophyta</taxon>
        <taxon>Tracheophyta</taxon>
        <taxon>Polypodiopsida</taxon>
        <taxon>Polypodiidae</taxon>
        <taxon>Polypodiales</taxon>
        <taxon>Pteridineae</taxon>
        <taxon>Pteridaceae</taxon>
        <taxon>Parkerioideae</taxon>
        <taxon>Ceratopteris</taxon>
    </lineage>
</organism>
<evidence type="ECO:0000313" key="1">
    <source>
        <dbReference type="EMBL" id="KAH7425260.1"/>
    </source>
</evidence>